<dbReference type="InterPro" id="IPR013785">
    <property type="entry name" value="Aldolase_TIM"/>
</dbReference>
<comment type="caution">
    <text evidence="3">The sequence shown here is derived from an EMBL/GenBank/DDBJ whole genome shotgun (WGS) entry which is preliminary data.</text>
</comment>
<protein>
    <recommendedName>
        <fullName evidence="5">Ribulose-phosphate 3-epimerase</fullName>
    </recommendedName>
</protein>
<dbReference type="GO" id="GO:0005975">
    <property type="term" value="P:carbohydrate metabolic process"/>
    <property type="evidence" value="ECO:0007669"/>
    <property type="project" value="InterPro"/>
</dbReference>
<accession>A0A1G2F5G3</accession>
<dbReference type="GO" id="GO:0046872">
    <property type="term" value="F:metal ion binding"/>
    <property type="evidence" value="ECO:0007669"/>
    <property type="project" value="UniProtKB-KW"/>
</dbReference>
<keyword evidence="1" id="KW-0479">Metal-binding</keyword>
<dbReference type="GO" id="GO:0016857">
    <property type="term" value="F:racemase and epimerase activity, acting on carbohydrates and derivatives"/>
    <property type="evidence" value="ECO:0007669"/>
    <property type="project" value="InterPro"/>
</dbReference>
<dbReference type="InterPro" id="IPR011060">
    <property type="entry name" value="RibuloseP-bd_barrel"/>
</dbReference>
<evidence type="ECO:0000256" key="2">
    <source>
        <dbReference type="ARBA" id="ARBA00023235"/>
    </source>
</evidence>
<dbReference type="STRING" id="1801990.A2V69_00145"/>
<dbReference type="Gene3D" id="3.20.20.70">
    <property type="entry name" value="Aldolase class I"/>
    <property type="match status" value="1"/>
</dbReference>
<evidence type="ECO:0000313" key="3">
    <source>
        <dbReference type="EMBL" id="OGZ33012.1"/>
    </source>
</evidence>
<gene>
    <name evidence="3" type="ORF">A2V69_00145</name>
</gene>
<dbReference type="PANTHER" id="PTHR11749">
    <property type="entry name" value="RIBULOSE-5-PHOSPHATE-3-EPIMERASE"/>
    <property type="match status" value="1"/>
</dbReference>
<proteinExistence type="predicted"/>
<sequence>MKVEIIPTILVNTLDEIEEKIKLVDRYVNWVQLDVMDGVFVNNETWPHSVVPGKAEKGVRYFKEIQRLKKSNPPAGRKAKIEVHLMVEKPEEEFEEWLEVADRIIIHFESKITNRELGIRDLIKKAHQKKKGIGLALNPETHYAVATPFLKELDLVLFMTVQPGWGGQEFKEWTLTKIEALRKIWPKGDIEVDGGVNNENIEKIIKSGANLICAGTYIYRSKGIEKAIKSLNI</sequence>
<dbReference type="Proteomes" id="UP000177810">
    <property type="component" value="Unassembled WGS sequence"/>
</dbReference>
<dbReference type="EMBL" id="MHMT01000007">
    <property type="protein sequence ID" value="OGZ33012.1"/>
    <property type="molecule type" value="Genomic_DNA"/>
</dbReference>
<evidence type="ECO:0000256" key="1">
    <source>
        <dbReference type="ARBA" id="ARBA00022723"/>
    </source>
</evidence>
<reference evidence="3 4" key="1">
    <citation type="journal article" date="2016" name="Nat. Commun.">
        <title>Thousands of microbial genomes shed light on interconnected biogeochemical processes in an aquifer system.</title>
        <authorList>
            <person name="Anantharaman K."/>
            <person name="Brown C.T."/>
            <person name="Hug L.A."/>
            <person name="Sharon I."/>
            <person name="Castelle C.J."/>
            <person name="Probst A.J."/>
            <person name="Thomas B.C."/>
            <person name="Singh A."/>
            <person name="Wilkins M.J."/>
            <person name="Karaoz U."/>
            <person name="Brodie E.L."/>
            <person name="Williams K.H."/>
            <person name="Hubbard S.S."/>
            <person name="Banfield J.F."/>
        </authorList>
    </citation>
    <scope>NUCLEOTIDE SEQUENCE [LARGE SCALE GENOMIC DNA]</scope>
</reference>
<dbReference type="SUPFAM" id="SSF51366">
    <property type="entry name" value="Ribulose-phoshate binding barrel"/>
    <property type="match status" value="1"/>
</dbReference>
<dbReference type="AlphaFoldDB" id="A0A1G2F5G3"/>
<evidence type="ECO:0000313" key="4">
    <source>
        <dbReference type="Proteomes" id="UP000177810"/>
    </source>
</evidence>
<dbReference type="InterPro" id="IPR000056">
    <property type="entry name" value="Ribul_P_3_epim-like"/>
</dbReference>
<dbReference type="NCBIfam" id="NF004076">
    <property type="entry name" value="PRK05581.1-4"/>
    <property type="match status" value="1"/>
</dbReference>
<evidence type="ECO:0008006" key="5">
    <source>
        <dbReference type="Google" id="ProtNLM"/>
    </source>
</evidence>
<organism evidence="3 4">
    <name type="scientific">Candidatus Portnoybacteria bacterium RBG_13_40_8</name>
    <dbReference type="NCBI Taxonomy" id="1801990"/>
    <lineage>
        <taxon>Bacteria</taxon>
        <taxon>Candidatus Portnoyibacteriota</taxon>
    </lineage>
</organism>
<dbReference type="Pfam" id="PF00834">
    <property type="entry name" value="Ribul_P_3_epim"/>
    <property type="match status" value="1"/>
</dbReference>
<keyword evidence="2" id="KW-0413">Isomerase</keyword>
<name>A0A1G2F5G3_9BACT</name>